<proteinExistence type="predicted"/>
<evidence type="ECO:0000259" key="1">
    <source>
        <dbReference type="PROSITE" id="PS50206"/>
    </source>
</evidence>
<evidence type="ECO:0000313" key="2">
    <source>
        <dbReference type="EMBL" id="QGU01243.1"/>
    </source>
</evidence>
<dbReference type="CDD" id="cd00158">
    <property type="entry name" value="RHOD"/>
    <property type="match status" value="1"/>
</dbReference>
<dbReference type="GO" id="GO:0016779">
    <property type="term" value="F:nucleotidyltransferase activity"/>
    <property type="evidence" value="ECO:0007669"/>
    <property type="project" value="UniProtKB-KW"/>
</dbReference>
<protein>
    <submittedName>
        <fullName evidence="2">Adenylyltransferase/sulfurtransferase MoeZ</fullName>
    </submittedName>
</protein>
<dbReference type="SUPFAM" id="SSF52821">
    <property type="entry name" value="Rhodanese/Cell cycle control phosphatase"/>
    <property type="match status" value="1"/>
</dbReference>
<keyword evidence="2" id="KW-0548">Nucleotidyltransferase</keyword>
<dbReference type="Gene3D" id="3.40.250.10">
    <property type="entry name" value="Rhodanese-like domain"/>
    <property type="match status" value="1"/>
</dbReference>
<dbReference type="KEGG" id="ckw:CKALI_01720"/>
<dbReference type="InterPro" id="IPR050229">
    <property type="entry name" value="GlpE_sulfurtransferase"/>
</dbReference>
<dbReference type="PROSITE" id="PS50206">
    <property type="entry name" value="RHODANESE_3"/>
    <property type="match status" value="1"/>
</dbReference>
<keyword evidence="2" id="KW-0808">Transferase</keyword>
<dbReference type="Pfam" id="PF00581">
    <property type="entry name" value="Rhodanese"/>
    <property type="match status" value="1"/>
</dbReference>
<name>A0A6B8VAE5_9CORY</name>
<dbReference type="PANTHER" id="PTHR43031">
    <property type="entry name" value="FAD-DEPENDENT OXIDOREDUCTASE"/>
    <property type="match status" value="1"/>
</dbReference>
<reference evidence="3" key="1">
    <citation type="submission" date="2019-11" db="EMBL/GenBank/DDBJ databases">
        <title>Complete genome sequence of Corynebacterium kalinowskii 1959, a novel Corynebacterium species isolated from soil of a small paddock in Vilsendorf, Germany.</title>
        <authorList>
            <person name="Schaffert L."/>
            <person name="Ruwe M."/>
            <person name="Milse J."/>
            <person name="Hanuschka K."/>
            <person name="Ortseifen V."/>
            <person name="Droste J."/>
            <person name="Brandt D."/>
            <person name="Schlueter L."/>
            <person name="Kutter Y."/>
            <person name="Vinke S."/>
            <person name="Viehoefer P."/>
            <person name="Jacob L."/>
            <person name="Luebke N.-C."/>
            <person name="Schulte-Berndt E."/>
            <person name="Hain C."/>
            <person name="Linder M."/>
            <person name="Schmidt P."/>
            <person name="Wollenschlaeger L."/>
            <person name="Luttermann T."/>
            <person name="Thieme E."/>
            <person name="Hassa J."/>
            <person name="Haak M."/>
            <person name="Wittchen M."/>
            <person name="Mentz A."/>
            <person name="Persicke M."/>
            <person name="Busche T."/>
            <person name="Ruckert C."/>
        </authorList>
    </citation>
    <scope>NUCLEOTIDE SEQUENCE [LARGE SCALE GENOMIC DNA]</scope>
    <source>
        <strain evidence="3">1959</strain>
    </source>
</reference>
<dbReference type="EMBL" id="CP046452">
    <property type="protein sequence ID" value="QGU01243.1"/>
    <property type="molecule type" value="Genomic_DNA"/>
</dbReference>
<sequence>MRSVTVNEVPEAAQLIDVREVDEFEAVHAANAVNMPMSNFMSFIDSIDKDREVYLICKSGVRSAQVGQYLDNAGFDPINVEGGTDAWVATGLPTI</sequence>
<gene>
    <name evidence="2" type="primary">moeZ1</name>
    <name evidence="2" type="ORF">CKALI_01720</name>
</gene>
<dbReference type="InterPro" id="IPR036873">
    <property type="entry name" value="Rhodanese-like_dom_sf"/>
</dbReference>
<dbReference type="SMART" id="SM00450">
    <property type="entry name" value="RHOD"/>
    <property type="match status" value="1"/>
</dbReference>
<dbReference type="AlphaFoldDB" id="A0A6B8VAE5"/>
<organism evidence="2 3">
    <name type="scientific">Corynebacterium kalinowskii</name>
    <dbReference type="NCBI Taxonomy" id="2675216"/>
    <lineage>
        <taxon>Bacteria</taxon>
        <taxon>Bacillati</taxon>
        <taxon>Actinomycetota</taxon>
        <taxon>Actinomycetes</taxon>
        <taxon>Mycobacteriales</taxon>
        <taxon>Corynebacteriaceae</taxon>
        <taxon>Corynebacterium</taxon>
    </lineage>
</organism>
<dbReference type="RefSeq" id="WP_156191667.1">
    <property type="nucleotide sequence ID" value="NZ_CP046452.1"/>
</dbReference>
<accession>A0A6B8VAE5</accession>
<dbReference type="Proteomes" id="UP000427071">
    <property type="component" value="Chromosome"/>
</dbReference>
<feature type="domain" description="Rhodanese" evidence="1">
    <location>
        <begin position="9"/>
        <end position="95"/>
    </location>
</feature>
<dbReference type="InterPro" id="IPR001763">
    <property type="entry name" value="Rhodanese-like_dom"/>
</dbReference>
<dbReference type="PANTHER" id="PTHR43031:SF17">
    <property type="entry name" value="SULFURTRANSFERASE YTWF-RELATED"/>
    <property type="match status" value="1"/>
</dbReference>
<evidence type="ECO:0000313" key="3">
    <source>
        <dbReference type="Proteomes" id="UP000427071"/>
    </source>
</evidence>
<keyword evidence="3" id="KW-1185">Reference proteome</keyword>